<dbReference type="AlphaFoldDB" id="A0AAE3D016"/>
<proteinExistence type="predicted"/>
<dbReference type="SUPFAM" id="SSF52540">
    <property type="entry name" value="P-loop containing nucleoside triphosphate hydrolases"/>
    <property type="match status" value="1"/>
</dbReference>
<evidence type="ECO:0000256" key="4">
    <source>
        <dbReference type="ARBA" id="ARBA00022989"/>
    </source>
</evidence>
<protein>
    <submittedName>
        <fullName evidence="11">AAA family ATPase</fullName>
    </submittedName>
</protein>
<dbReference type="Pfam" id="PF13614">
    <property type="entry name" value="AAA_31"/>
    <property type="match status" value="1"/>
</dbReference>
<dbReference type="GO" id="GO:0004713">
    <property type="term" value="F:protein tyrosine kinase activity"/>
    <property type="evidence" value="ECO:0007669"/>
    <property type="project" value="TreeGrafter"/>
</dbReference>
<dbReference type="InterPro" id="IPR025669">
    <property type="entry name" value="AAA_dom"/>
</dbReference>
<accession>A0AAE3D016</accession>
<feature type="region of interest" description="Disordered" evidence="7">
    <location>
        <begin position="464"/>
        <end position="549"/>
    </location>
</feature>
<dbReference type="Proteomes" id="UP001196509">
    <property type="component" value="Unassembled WGS sequence"/>
</dbReference>
<evidence type="ECO:0000313" key="11">
    <source>
        <dbReference type="EMBL" id="MBW8636532.1"/>
    </source>
</evidence>
<keyword evidence="2" id="KW-1003">Cell membrane</keyword>
<evidence type="ECO:0000256" key="1">
    <source>
        <dbReference type="ARBA" id="ARBA00004651"/>
    </source>
</evidence>
<feature type="domain" description="AAA" evidence="10">
    <location>
        <begin position="600"/>
        <end position="704"/>
    </location>
</feature>
<keyword evidence="6" id="KW-0175">Coiled coil</keyword>
<evidence type="ECO:0000256" key="8">
    <source>
        <dbReference type="SAM" id="Phobius"/>
    </source>
</evidence>
<evidence type="ECO:0000259" key="9">
    <source>
        <dbReference type="Pfam" id="PF02706"/>
    </source>
</evidence>
<dbReference type="EMBL" id="JAICBX010000001">
    <property type="protein sequence ID" value="MBW8636532.1"/>
    <property type="molecule type" value="Genomic_DNA"/>
</dbReference>
<dbReference type="Pfam" id="PF02706">
    <property type="entry name" value="Wzz"/>
    <property type="match status" value="1"/>
</dbReference>
<dbReference type="InterPro" id="IPR050445">
    <property type="entry name" value="Bact_polysacc_biosynth/exp"/>
</dbReference>
<dbReference type="InterPro" id="IPR003856">
    <property type="entry name" value="LPS_length_determ_N"/>
</dbReference>
<dbReference type="InterPro" id="IPR027417">
    <property type="entry name" value="P-loop_NTPase"/>
</dbReference>
<name>A0AAE3D016_9HYPH</name>
<feature type="transmembrane region" description="Helical" evidence="8">
    <location>
        <begin position="27"/>
        <end position="47"/>
    </location>
</feature>
<dbReference type="Gene3D" id="3.40.50.300">
    <property type="entry name" value="P-loop containing nucleotide triphosphate hydrolases"/>
    <property type="match status" value="1"/>
</dbReference>
<evidence type="ECO:0000256" key="6">
    <source>
        <dbReference type="SAM" id="Coils"/>
    </source>
</evidence>
<gene>
    <name evidence="11" type="ORF">K1W69_04955</name>
</gene>
<evidence type="ECO:0000256" key="5">
    <source>
        <dbReference type="ARBA" id="ARBA00023136"/>
    </source>
</evidence>
<evidence type="ECO:0000313" key="12">
    <source>
        <dbReference type="Proteomes" id="UP001196509"/>
    </source>
</evidence>
<dbReference type="PANTHER" id="PTHR32309">
    <property type="entry name" value="TYROSINE-PROTEIN KINASE"/>
    <property type="match status" value="1"/>
</dbReference>
<comment type="subcellular location">
    <subcellularLocation>
        <location evidence="1">Cell membrane</location>
        <topology evidence="1">Multi-pass membrane protein</topology>
    </subcellularLocation>
</comment>
<evidence type="ECO:0000256" key="2">
    <source>
        <dbReference type="ARBA" id="ARBA00022475"/>
    </source>
</evidence>
<keyword evidence="3 8" id="KW-0812">Transmembrane</keyword>
<dbReference type="PANTHER" id="PTHR32309:SF13">
    <property type="entry name" value="FERRIC ENTEROBACTIN TRANSPORT PROTEIN FEPE"/>
    <property type="match status" value="1"/>
</dbReference>
<feature type="domain" description="Polysaccharide chain length determinant N-terminal" evidence="9">
    <location>
        <begin position="12"/>
        <end position="103"/>
    </location>
</feature>
<dbReference type="GO" id="GO:0005886">
    <property type="term" value="C:plasma membrane"/>
    <property type="evidence" value="ECO:0007669"/>
    <property type="project" value="UniProtKB-SubCell"/>
</dbReference>
<keyword evidence="5 8" id="KW-0472">Membrane</keyword>
<organism evidence="11 12">
    <name type="scientific">Flavimaribacter sediminis</name>
    <dbReference type="NCBI Taxonomy" id="2865987"/>
    <lineage>
        <taxon>Bacteria</taxon>
        <taxon>Pseudomonadati</taxon>
        <taxon>Pseudomonadota</taxon>
        <taxon>Alphaproteobacteria</taxon>
        <taxon>Hyphomicrobiales</taxon>
        <taxon>Rhizobiaceae</taxon>
        <taxon>Flavimaribacter</taxon>
    </lineage>
</organism>
<evidence type="ECO:0000256" key="3">
    <source>
        <dbReference type="ARBA" id="ARBA00022692"/>
    </source>
</evidence>
<feature type="compositionally biased region" description="Acidic residues" evidence="7">
    <location>
        <begin position="491"/>
        <end position="503"/>
    </location>
</feature>
<sequence>MSRNGEGNGDVEIDIARLIAAVWRRRAAVISLVVLVCVITLSVFSMIPSRYRAETRILIETRDTIAVRSAPLDGGENQYLDQEGVASQVEIMRSTDLIRAVAERLDLSSHPEFSAAARPSLMSRVMIIVGLEPDPSDAPPGERLVELFREHLKIYQVASSRVIVVQFWSVDRELSAQVANAIADAYLEIQSGAKQVSNADASAWLEPEIQQLGDRVREAEAKVARYRADADLLLVDGNETLVTQQLSDITSELATVRAERANAQARAETVRNAIERGQSTDTFSNVIESEQVLRLQDRRASVQSELADLSTTLLERHPRMRALRSQLEDIDRQIRSETTRVLSSLENEAEVARVRERELVSQLDELKQTSAQAGDREVELRALEREAAAQRQLLESYLSRYREANSRMNPASLPADARVISRALVPSEPYFPKTIATVIMAGLATLMLASMVIMLRELFAGDGLRGESSARPLKEEELDESESGEKVPDELSTDIESTTDSDDTDTKEQRVTPDTAANEPEKTPAIETRAISVRNAWPDTKPSPEPQPVMATAADAGGQLEDAEMERRNGGYSVSGVAGHLRQTGASVAVIVSPEGDRGSTTSVMLARMLANDGQQALLVDMTGSACPTRMMTMQNDLQGVTNVLVGECSLSDAVHGDRLSSAHIMPQGTADPVQAMSHSSQLPHIVEALSQVYDIVVIECGPADSRGVRRLLGDENIELIMSLVHPDEDLMTEIMTDFHSHGFDNFVVMSPGVGAPPERPDRSAA</sequence>
<evidence type="ECO:0000256" key="7">
    <source>
        <dbReference type="SAM" id="MobiDB-lite"/>
    </source>
</evidence>
<reference evidence="11" key="1">
    <citation type="submission" date="2021-08" db="EMBL/GenBank/DDBJ databases">
        <title>Hoeflea bacterium WL0058 sp. nov., isolated from the sediment.</title>
        <authorList>
            <person name="Wang L."/>
            <person name="Zhang D."/>
        </authorList>
    </citation>
    <scope>NUCLEOTIDE SEQUENCE</scope>
    <source>
        <strain evidence="11">WL0058</strain>
    </source>
</reference>
<keyword evidence="4 8" id="KW-1133">Transmembrane helix</keyword>
<feature type="coiled-coil region" evidence="6">
    <location>
        <begin position="320"/>
        <end position="400"/>
    </location>
</feature>
<keyword evidence="12" id="KW-1185">Reference proteome</keyword>
<evidence type="ECO:0000259" key="10">
    <source>
        <dbReference type="Pfam" id="PF13614"/>
    </source>
</evidence>
<comment type="caution">
    <text evidence="11">The sequence shown here is derived from an EMBL/GenBank/DDBJ whole genome shotgun (WGS) entry which is preliminary data.</text>
</comment>
<dbReference type="RefSeq" id="WP_220227209.1">
    <property type="nucleotide sequence ID" value="NZ_JAICBX010000001.1"/>
</dbReference>
<feature type="coiled-coil region" evidence="6">
    <location>
        <begin position="209"/>
        <end position="273"/>
    </location>
</feature>